<dbReference type="GO" id="GO:0035999">
    <property type="term" value="P:tetrahydrofolate interconversion"/>
    <property type="evidence" value="ECO:0007669"/>
    <property type="project" value="TreeGrafter"/>
</dbReference>
<evidence type="ECO:0000259" key="11">
    <source>
        <dbReference type="PROSITE" id="PS50026"/>
    </source>
</evidence>
<dbReference type="GO" id="GO:0004477">
    <property type="term" value="F:methenyltetrahydrofolate cyclohydrolase activity"/>
    <property type="evidence" value="ECO:0007669"/>
    <property type="project" value="UniProtKB-EC"/>
</dbReference>
<sequence>MTLSFFSTLNTSGILCLPEPAGLATPPFGGNSSSQDPGRAKPKGAARPSLLLLRRFLPQTPPFFNFPGLPPRLAPQPRCPTPSHRLLLRARPRPRYLPRAPPSTAGLRLRFVGGGRQMAAAAFSSSFTVSLRPCLAPLRRWRALSCPAPRSASGSPRSAASNEATVISGTKLAKEVLKEVQRDVESWISSGNKRPHFTVVLVGDNPASHIYVRNKVKAATAVGISSEIILRPEDVSQEELLDMTLKLNKDPSVSGVLVQLPLPDHIDERTVCNAIAPEKDVDGFHIINIGRLCLDQPSIIPATAAAVWEIIKRTGIQTFGKNVVVAGRSKNVGMPISMLLHTDGEHERPGGDATVTITHRYTPKEQLKIHTQLADIVIVAAVEYTEQPRLLKLMQTCLEEHHSYCINGLCAFHSELRKPICKCLAGYNGERCEHLTLNSYAHNSYERYIAVGIGIGILTSGILAIIYCYVRKRCRKLKSPYKVCTGETAL</sequence>
<feature type="transmembrane region" description="Helical" evidence="10">
    <location>
        <begin position="448"/>
        <end position="470"/>
    </location>
</feature>
<dbReference type="PROSITE" id="PS01186">
    <property type="entry name" value="EGF_2"/>
    <property type="match status" value="1"/>
</dbReference>
<keyword evidence="10" id="KW-0812">Transmembrane</keyword>
<evidence type="ECO:0000256" key="3">
    <source>
        <dbReference type="ARBA" id="ARBA00022563"/>
    </source>
</evidence>
<dbReference type="GO" id="GO:0005739">
    <property type="term" value="C:mitochondrion"/>
    <property type="evidence" value="ECO:0007669"/>
    <property type="project" value="TreeGrafter"/>
</dbReference>
<evidence type="ECO:0000256" key="2">
    <source>
        <dbReference type="ARBA" id="ARBA00012776"/>
    </source>
</evidence>
<evidence type="ECO:0000256" key="10">
    <source>
        <dbReference type="SAM" id="Phobius"/>
    </source>
</evidence>
<evidence type="ECO:0000256" key="9">
    <source>
        <dbReference type="SAM" id="MobiDB-lite"/>
    </source>
</evidence>
<dbReference type="InterPro" id="IPR036291">
    <property type="entry name" value="NAD(P)-bd_dom_sf"/>
</dbReference>
<evidence type="ECO:0000313" key="12">
    <source>
        <dbReference type="Ensembl" id="ENSAZOP00000002261.1"/>
    </source>
</evidence>
<organism evidence="12 13">
    <name type="scientific">Anas zonorhyncha</name>
    <name type="common">Eastern spot-billed duck</name>
    <dbReference type="NCBI Taxonomy" id="75864"/>
    <lineage>
        <taxon>Eukaryota</taxon>
        <taxon>Metazoa</taxon>
        <taxon>Chordata</taxon>
        <taxon>Craniata</taxon>
        <taxon>Vertebrata</taxon>
        <taxon>Euteleostomi</taxon>
        <taxon>Archelosauria</taxon>
        <taxon>Archosauria</taxon>
        <taxon>Dinosauria</taxon>
        <taxon>Saurischia</taxon>
        <taxon>Theropoda</taxon>
        <taxon>Coelurosauria</taxon>
        <taxon>Aves</taxon>
        <taxon>Neognathae</taxon>
        <taxon>Galloanserae</taxon>
        <taxon>Anseriformes</taxon>
        <taxon>Anatidae</taxon>
        <taxon>Anatinae</taxon>
        <taxon>Anas</taxon>
    </lineage>
</organism>
<dbReference type="PRINTS" id="PR00085">
    <property type="entry name" value="THFDHDRGNASE"/>
</dbReference>
<evidence type="ECO:0000256" key="8">
    <source>
        <dbReference type="PROSITE-ProRule" id="PRU00076"/>
    </source>
</evidence>
<keyword evidence="8" id="KW-1015">Disulfide bond</keyword>
<evidence type="ECO:0000313" key="13">
    <source>
        <dbReference type="Proteomes" id="UP000694549"/>
    </source>
</evidence>
<dbReference type="InterPro" id="IPR000672">
    <property type="entry name" value="THF_DH/CycHdrlase"/>
</dbReference>
<dbReference type="SUPFAM" id="SSF57196">
    <property type="entry name" value="EGF/Laminin"/>
    <property type="match status" value="1"/>
</dbReference>
<keyword evidence="8" id="KW-0245">EGF-like domain</keyword>
<feature type="region of interest" description="Disordered" evidence="9">
    <location>
        <begin position="26"/>
        <end position="45"/>
    </location>
</feature>
<dbReference type="GO" id="GO:0004488">
    <property type="term" value="F:methylenetetrahydrofolate dehydrogenase (NADP+) activity"/>
    <property type="evidence" value="ECO:0007669"/>
    <property type="project" value="InterPro"/>
</dbReference>
<evidence type="ECO:0000256" key="6">
    <source>
        <dbReference type="ARBA" id="ARBA00023268"/>
    </source>
</evidence>
<keyword evidence="10" id="KW-1133">Transmembrane helix</keyword>
<keyword evidence="6" id="KW-0511">Multifunctional enzyme</keyword>
<keyword evidence="5" id="KW-0560">Oxidoreductase</keyword>
<keyword evidence="3" id="KW-0554">One-carbon metabolism</keyword>
<dbReference type="FunFam" id="2.10.25.10:FF:000641">
    <property type="entry name" value="epigen isoform X4"/>
    <property type="match status" value="1"/>
</dbReference>
<dbReference type="PROSITE" id="PS50026">
    <property type="entry name" value="EGF_3"/>
    <property type="match status" value="1"/>
</dbReference>
<dbReference type="FunFam" id="3.40.50.10860:FF:000005">
    <property type="entry name" value="C-1-tetrahydrofolate synthase, cytoplasmic, putative"/>
    <property type="match status" value="1"/>
</dbReference>
<keyword evidence="4" id="KW-0378">Hydrolase</keyword>
<reference evidence="12" key="2">
    <citation type="submission" date="2025-09" db="UniProtKB">
        <authorList>
            <consortium name="Ensembl"/>
        </authorList>
    </citation>
    <scope>IDENTIFICATION</scope>
</reference>
<comment type="caution">
    <text evidence="8">Lacks conserved residue(s) required for the propagation of feature annotation.</text>
</comment>
<dbReference type="Pfam" id="PF02882">
    <property type="entry name" value="THF_DHG_CYH_C"/>
    <property type="match status" value="1"/>
</dbReference>
<dbReference type="EC" id="3.5.4.9" evidence="2"/>
<dbReference type="Gene3D" id="3.40.50.720">
    <property type="entry name" value="NAD(P)-binding Rossmann-like Domain"/>
    <property type="match status" value="1"/>
</dbReference>
<evidence type="ECO:0000256" key="7">
    <source>
        <dbReference type="ARBA" id="ARBA00036357"/>
    </source>
</evidence>
<feature type="domain" description="EGF-like" evidence="11">
    <location>
        <begin position="393"/>
        <end position="433"/>
    </location>
</feature>
<evidence type="ECO:0000256" key="1">
    <source>
        <dbReference type="ARBA" id="ARBA00011738"/>
    </source>
</evidence>
<dbReference type="AlphaFoldDB" id="A0A8B9ZN01"/>
<evidence type="ECO:0000256" key="4">
    <source>
        <dbReference type="ARBA" id="ARBA00022801"/>
    </source>
</evidence>
<dbReference type="PANTHER" id="PTHR48099">
    <property type="entry name" value="C-1-TETRAHYDROFOLATE SYNTHASE, CYTOPLASMIC-RELATED"/>
    <property type="match status" value="1"/>
</dbReference>
<dbReference type="PANTHER" id="PTHR48099:SF7">
    <property type="entry name" value="BIFUNCTIONAL METHYLENETETRAHYDROFOLATE DEHYDROGENASE_CYCLOHYDROLASE 2, MITOCHONDRIAL"/>
    <property type="match status" value="1"/>
</dbReference>
<proteinExistence type="inferred from homology"/>
<name>A0A8B9ZN01_9AVES</name>
<keyword evidence="10" id="KW-0472">Membrane</keyword>
<dbReference type="InterPro" id="IPR000742">
    <property type="entry name" value="EGF"/>
</dbReference>
<dbReference type="GO" id="GO:0004487">
    <property type="term" value="F:methylenetetrahydrofolate dehydrogenase (NAD+) activity"/>
    <property type="evidence" value="ECO:0007669"/>
    <property type="project" value="TreeGrafter"/>
</dbReference>
<dbReference type="Gene3D" id="3.40.50.10860">
    <property type="entry name" value="Leucine Dehydrogenase, chain A, domain 1"/>
    <property type="match status" value="1"/>
</dbReference>
<accession>A0A8B9ZN01</accession>
<dbReference type="Gene3D" id="2.10.25.10">
    <property type="entry name" value="Laminin"/>
    <property type="match status" value="1"/>
</dbReference>
<comment type="catalytic activity">
    <reaction evidence="7">
        <text>(6R)-5,10-methenyltetrahydrofolate + H2O = (6R)-10-formyltetrahydrofolate + H(+)</text>
        <dbReference type="Rhea" id="RHEA:23700"/>
        <dbReference type="ChEBI" id="CHEBI:15377"/>
        <dbReference type="ChEBI" id="CHEBI:15378"/>
        <dbReference type="ChEBI" id="CHEBI:57455"/>
        <dbReference type="ChEBI" id="CHEBI:195366"/>
        <dbReference type="EC" id="3.5.4.9"/>
    </reaction>
</comment>
<dbReference type="Pfam" id="PF00763">
    <property type="entry name" value="THF_DHG_CYH"/>
    <property type="match status" value="1"/>
</dbReference>
<reference evidence="12" key="1">
    <citation type="submission" date="2025-08" db="UniProtKB">
        <authorList>
            <consortium name="Ensembl"/>
        </authorList>
    </citation>
    <scope>IDENTIFICATION</scope>
</reference>
<protein>
    <recommendedName>
        <fullName evidence="2">methenyltetrahydrofolate cyclohydrolase</fullName>
        <ecNumber evidence="2">3.5.4.9</ecNumber>
    </recommendedName>
</protein>
<evidence type="ECO:0000256" key="5">
    <source>
        <dbReference type="ARBA" id="ARBA00023002"/>
    </source>
</evidence>
<dbReference type="HAMAP" id="MF_01576">
    <property type="entry name" value="THF_DHG_CYH"/>
    <property type="match status" value="1"/>
</dbReference>
<dbReference type="PROSITE" id="PS00022">
    <property type="entry name" value="EGF_1"/>
    <property type="match status" value="1"/>
</dbReference>
<dbReference type="InterPro" id="IPR020631">
    <property type="entry name" value="THF_DH/CycHdrlase_NAD-bd_dom"/>
</dbReference>
<dbReference type="InterPro" id="IPR046346">
    <property type="entry name" value="Aminoacid_DH-like_N_sf"/>
</dbReference>
<comment type="subunit">
    <text evidence="1">Homodimer.</text>
</comment>
<dbReference type="InterPro" id="IPR020630">
    <property type="entry name" value="THF_DH/CycHdrlase_cat_dom"/>
</dbReference>
<feature type="disulfide bond" evidence="8">
    <location>
        <begin position="423"/>
        <end position="432"/>
    </location>
</feature>
<dbReference type="Proteomes" id="UP000694549">
    <property type="component" value="Unplaced"/>
</dbReference>
<dbReference type="Ensembl" id="ENSAZOT00000002417.1">
    <property type="protein sequence ID" value="ENSAZOP00000002261.1"/>
    <property type="gene ID" value="ENSAZOG00000001540.1"/>
</dbReference>
<keyword evidence="13" id="KW-1185">Reference proteome</keyword>
<dbReference type="SUPFAM" id="SSF51735">
    <property type="entry name" value="NAD(P)-binding Rossmann-fold domains"/>
    <property type="match status" value="1"/>
</dbReference>
<dbReference type="SUPFAM" id="SSF53223">
    <property type="entry name" value="Aminoacid dehydrogenase-like, N-terminal domain"/>
    <property type="match status" value="1"/>
</dbReference>